<dbReference type="AlphaFoldDB" id="A0A4C1UXH3"/>
<evidence type="ECO:0000313" key="3">
    <source>
        <dbReference type="Proteomes" id="UP000299102"/>
    </source>
</evidence>
<proteinExistence type="predicted"/>
<dbReference type="EMBL" id="BGZK01000242">
    <property type="protein sequence ID" value="GBP31158.1"/>
    <property type="molecule type" value="Genomic_DNA"/>
</dbReference>
<gene>
    <name evidence="2" type="ORF">EVAR_21596_1</name>
</gene>
<comment type="caution">
    <text evidence="2">The sequence shown here is derived from an EMBL/GenBank/DDBJ whole genome shotgun (WGS) entry which is preliminary data.</text>
</comment>
<accession>A0A4C1UXH3</accession>
<protein>
    <submittedName>
        <fullName evidence="2">Uncharacterized protein</fullName>
    </submittedName>
</protein>
<keyword evidence="3" id="KW-1185">Reference proteome</keyword>
<reference evidence="2 3" key="1">
    <citation type="journal article" date="2019" name="Commun. Biol.">
        <title>The bagworm genome reveals a unique fibroin gene that provides high tensile strength.</title>
        <authorList>
            <person name="Kono N."/>
            <person name="Nakamura H."/>
            <person name="Ohtoshi R."/>
            <person name="Tomita M."/>
            <person name="Numata K."/>
            <person name="Arakawa K."/>
        </authorList>
    </citation>
    <scope>NUCLEOTIDE SEQUENCE [LARGE SCALE GENOMIC DNA]</scope>
</reference>
<organism evidence="2 3">
    <name type="scientific">Eumeta variegata</name>
    <name type="common">Bagworm moth</name>
    <name type="synonym">Eumeta japonica</name>
    <dbReference type="NCBI Taxonomy" id="151549"/>
    <lineage>
        <taxon>Eukaryota</taxon>
        <taxon>Metazoa</taxon>
        <taxon>Ecdysozoa</taxon>
        <taxon>Arthropoda</taxon>
        <taxon>Hexapoda</taxon>
        <taxon>Insecta</taxon>
        <taxon>Pterygota</taxon>
        <taxon>Neoptera</taxon>
        <taxon>Endopterygota</taxon>
        <taxon>Lepidoptera</taxon>
        <taxon>Glossata</taxon>
        <taxon>Ditrysia</taxon>
        <taxon>Tineoidea</taxon>
        <taxon>Psychidae</taxon>
        <taxon>Oiketicinae</taxon>
        <taxon>Eumeta</taxon>
    </lineage>
</organism>
<evidence type="ECO:0000313" key="2">
    <source>
        <dbReference type="EMBL" id="GBP31158.1"/>
    </source>
</evidence>
<feature type="compositionally biased region" description="Basic residues" evidence="1">
    <location>
        <begin position="76"/>
        <end position="90"/>
    </location>
</feature>
<dbReference type="Proteomes" id="UP000299102">
    <property type="component" value="Unassembled WGS sequence"/>
</dbReference>
<name>A0A4C1UXH3_EUMVA</name>
<sequence length="168" mass="19091">MWSTWLQSTGEMSHFHRSSRFRCYTSVAFHARRCRTTGLHVYISSSARSTPRGHEVAPPPRLFQQQRPRTTGTGHALRHVGKSRRGRGLKRPARTLARGAEVTDDSHLEYADNTRTSATCYVTPSLLAHPYVMYTYAYLAKGKGHTYTHLMFAAHCHLAHSALVLRRK</sequence>
<feature type="region of interest" description="Disordered" evidence="1">
    <location>
        <begin position="48"/>
        <end position="90"/>
    </location>
</feature>
<evidence type="ECO:0000256" key="1">
    <source>
        <dbReference type="SAM" id="MobiDB-lite"/>
    </source>
</evidence>